<dbReference type="FunFam" id="4.10.1000.10:FF:000001">
    <property type="entry name" value="zinc finger CCCH domain-containing protein 15-like"/>
    <property type="match status" value="1"/>
</dbReference>
<evidence type="ECO:0000259" key="6">
    <source>
        <dbReference type="PROSITE" id="PS50103"/>
    </source>
</evidence>
<dbReference type="Pfam" id="PF00642">
    <property type="entry name" value="zf-CCCH"/>
    <property type="match status" value="2"/>
</dbReference>
<sequence>MQHATHVVDSTQQFYYATIPHQTSSTAPSAVTYPPYGGGYYQDPYMIAATAAPNQPSQPMMMPVGHSGFIYMPQPSAPMYYATGPQPLYYSQEMYIPSQITVPQSVIPSQSTIGQDGILFDIHNLNMDPDDVLVNLSKISTVSECNDSDTVCGEREKENGPRLTRERRISNVIPFNYKTRLCMTYSSGKECEMGDRCKFAHGTEDLRALELTPRAPNVKYKTKLCKNFLPFASGFCPYGLRCEFIHPTDKEYSTVVGVNMQQSQPRQSRPSALPNMCDVTPETMIEGSVPTVTRSAMKAAPEKIILKNRNVAGSMMCLASVCKKDTVSDDSAIGSGSSESGGSLSSSKMARYFGAKEFGTSCQLTNLILHRLFDLPHSIFLLL</sequence>
<dbReference type="SMART" id="SM00356">
    <property type="entry name" value="ZnF_C3H1"/>
    <property type="match status" value="2"/>
</dbReference>
<keyword evidence="7" id="KW-1185">Reference proteome</keyword>
<evidence type="ECO:0000313" key="7">
    <source>
        <dbReference type="Proteomes" id="UP000095283"/>
    </source>
</evidence>
<evidence type="ECO:0000256" key="4">
    <source>
        <dbReference type="ARBA" id="ARBA00022833"/>
    </source>
</evidence>
<reference evidence="8" key="1">
    <citation type="submission" date="2016-11" db="UniProtKB">
        <authorList>
            <consortium name="WormBaseParasite"/>
        </authorList>
    </citation>
    <scope>IDENTIFICATION</scope>
</reference>
<dbReference type="GO" id="GO:0003730">
    <property type="term" value="F:mRNA 3'-UTR binding"/>
    <property type="evidence" value="ECO:0007669"/>
    <property type="project" value="TreeGrafter"/>
</dbReference>
<organism evidence="7 8">
    <name type="scientific">Heterorhabditis bacteriophora</name>
    <name type="common">Entomopathogenic nematode worm</name>
    <dbReference type="NCBI Taxonomy" id="37862"/>
    <lineage>
        <taxon>Eukaryota</taxon>
        <taxon>Metazoa</taxon>
        <taxon>Ecdysozoa</taxon>
        <taxon>Nematoda</taxon>
        <taxon>Chromadorea</taxon>
        <taxon>Rhabditida</taxon>
        <taxon>Rhabditina</taxon>
        <taxon>Rhabditomorpha</taxon>
        <taxon>Strongyloidea</taxon>
        <taxon>Heterorhabditidae</taxon>
        <taxon>Heterorhabditis</taxon>
    </lineage>
</organism>
<dbReference type="WBParaSite" id="Hba_16980">
    <property type="protein sequence ID" value="Hba_16980"/>
    <property type="gene ID" value="Hba_16980"/>
</dbReference>
<accession>A0A1I7XHK8</accession>
<feature type="domain" description="C3H1-type" evidence="6">
    <location>
        <begin position="176"/>
        <end position="204"/>
    </location>
</feature>
<proteinExistence type="predicted"/>
<evidence type="ECO:0000256" key="1">
    <source>
        <dbReference type="ARBA" id="ARBA00022723"/>
    </source>
</evidence>
<evidence type="ECO:0000256" key="3">
    <source>
        <dbReference type="ARBA" id="ARBA00022771"/>
    </source>
</evidence>
<feature type="zinc finger region" description="C3H1-type" evidence="5">
    <location>
        <begin position="219"/>
        <end position="249"/>
    </location>
</feature>
<dbReference type="GO" id="GO:0008270">
    <property type="term" value="F:zinc ion binding"/>
    <property type="evidence" value="ECO:0007669"/>
    <property type="project" value="UniProtKB-KW"/>
</dbReference>
<protein>
    <submittedName>
        <fullName evidence="8">C3H1-type domain-containing protein</fullName>
    </submittedName>
</protein>
<evidence type="ECO:0000256" key="2">
    <source>
        <dbReference type="ARBA" id="ARBA00022737"/>
    </source>
</evidence>
<dbReference type="AlphaFoldDB" id="A0A1I7XHK8"/>
<dbReference type="InterPro" id="IPR036855">
    <property type="entry name" value="Znf_CCCH_sf"/>
</dbReference>
<keyword evidence="2" id="KW-0677">Repeat</keyword>
<keyword evidence="3 5" id="KW-0863">Zinc-finger</keyword>
<dbReference type="Proteomes" id="UP000095283">
    <property type="component" value="Unplaced"/>
</dbReference>
<feature type="zinc finger region" description="C3H1-type" evidence="5">
    <location>
        <begin position="176"/>
        <end position="204"/>
    </location>
</feature>
<dbReference type="PANTHER" id="PTHR12547">
    <property type="entry name" value="CCCH ZINC FINGER/TIS11-RELATED"/>
    <property type="match status" value="1"/>
</dbReference>
<dbReference type="SUPFAM" id="SSF90229">
    <property type="entry name" value="CCCH zinc finger"/>
    <property type="match status" value="2"/>
</dbReference>
<dbReference type="InterPro" id="IPR045877">
    <property type="entry name" value="ZFP36-like"/>
</dbReference>
<keyword evidence="4 5" id="KW-0862">Zinc</keyword>
<evidence type="ECO:0000256" key="5">
    <source>
        <dbReference type="PROSITE-ProRule" id="PRU00723"/>
    </source>
</evidence>
<dbReference type="GO" id="GO:0030154">
    <property type="term" value="P:cell differentiation"/>
    <property type="evidence" value="ECO:0007669"/>
    <property type="project" value="UniProtKB-ARBA"/>
</dbReference>
<evidence type="ECO:0000313" key="8">
    <source>
        <dbReference type="WBParaSite" id="Hba_16980"/>
    </source>
</evidence>
<dbReference type="FunFam" id="4.10.1000.10:FF:000018">
    <property type="entry name" value="Zinc finger protein"/>
    <property type="match status" value="1"/>
</dbReference>
<dbReference type="GO" id="GO:0005829">
    <property type="term" value="C:cytosol"/>
    <property type="evidence" value="ECO:0007669"/>
    <property type="project" value="TreeGrafter"/>
</dbReference>
<dbReference type="InterPro" id="IPR000571">
    <property type="entry name" value="Znf_CCCH"/>
</dbReference>
<name>A0A1I7XHK8_HETBA</name>
<dbReference type="Gene3D" id="4.10.1000.10">
    <property type="entry name" value="Zinc finger, CCCH-type"/>
    <property type="match status" value="2"/>
</dbReference>
<dbReference type="PANTHER" id="PTHR12547:SF18">
    <property type="entry name" value="PROTEIN TIS11"/>
    <property type="match status" value="1"/>
</dbReference>
<dbReference type="GO" id="GO:0080090">
    <property type="term" value="P:regulation of primary metabolic process"/>
    <property type="evidence" value="ECO:0007669"/>
    <property type="project" value="UniProtKB-ARBA"/>
</dbReference>
<dbReference type="GO" id="GO:0043186">
    <property type="term" value="C:P granule"/>
    <property type="evidence" value="ECO:0007669"/>
    <property type="project" value="UniProtKB-ARBA"/>
</dbReference>
<feature type="domain" description="C3H1-type" evidence="6">
    <location>
        <begin position="219"/>
        <end position="249"/>
    </location>
</feature>
<dbReference type="GO" id="GO:0010468">
    <property type="term" value="P:regulation of gene expression"/>
    <property type="evidence" value="ECO:0007669"/>
    <property type="project" value="UniProtKB-ARBA"/>
</dbReference>
<keyword evidence="1 5" id="KW-0479">Metal-binding</keyword>
<dbReference type="PROSITE" id="PS50103">
    <property type="entry name" value="ZF_C3H1"/>
    <property type="match status" value="2"/>
</dbReference>